<reference evidence="1" key="1">
    <citation type="submission" date="2023-03" db="EMBL/GenBank/DDBJ databases">
        <title>Massive genome expansion in bonnet fungi (Mycena s.s.) driven by repeated elements and novel gene families across ecological guilds.</title>
        <authorList>
            <consortium name="Lawrence Berkeley National Laboratory"/>
            <person name="Harder C.B."/>
            <person name="Miyauchi S."/>
            <person name="Viragh M."/>
            <person name="Kuo A."/>
            <person name="Thoen E."/>
            <person name="Andreopoulos B."/>
            <person name="Lu D."/>
            <person name="Skrede I."/>
            <person name="Drula E."/>
            <person name="Henrissat B."/>
            <person name="Morin E."/>
            <person name="Kohler A."/>
            <person name="Barry K."/>
            <person name="LaButti K."/>
            <person name="Morin E."/>
            <person name="Salamov A."/>
            <person name="Lipzen A."/>
            <person name="Mereny Z."/>
            <person name="Hegedus B."/>
            <person name="Baldrian P."/>
            <person name="Stursova M."/>
            <person name="Weitz H."/>
            <person name="Taylor A."/>
            <person name="Grigoriev I.V."/>
            <person name="Nagy L.G."/>
            <person name="Martin F."/>
            <person name="Kauserud H."/>
        </authorList>
    </citation>
    <scope>NUCLEOTIDE SEQUENCE</scope>
    <source>
        <strain evidence="1">CBHHK188m</strain>
    </source>
</reference>
<organism evidence="1 2">
    <name type="scientific">Mycena maculata</name>
    <dbReference type="NCBI Taxonomy" id="230809"/>
    <lineage>
        <taxon>Eukaryota</taxon>
        <taxon>Fungi</taxon>
        <taxon>Dikarya</taxon>
        <taxon>Basidiomycota</taxon>
        <taxon>Agaricomycotina</taxon>
        <taxon>Agaricomycetes</taxon>
        <taxon>Agaricomycetidae</taxon>
        <taxon>Agaricales</taxon>
        <taxon>Marasmiineae</taxon>
        <taxon>Mycenaceae</taxon>
        <taxon>Mycena</taxon>
    </lineage>
</organism>
<protein>
    <submittedName>
        <fullName evidence="1">Uncharacterized protein</fullName>
    </submittedName>
</protein>
<dbReference type="AlphaFoldDB" id="A0AAD7NYM5"/>
<accession>A0AAD7NYM5</accession>
<evidence type="ECO:0000313" key="2">
    <source>
        <dbReference type="Proteomes" id="UP001215280"/>
    </source>
</evidence>
<proteinExistence type="predicted"/>
<comment type="caution">
    <text evidence="1">The sequence shown here is derived from an EMBL/GenBank/DDBJ whole genome shotgun (WGS) entry which is preliminary data.</text>
</comment>
<dbReference type="Proteomes" id="UP001215280">
    <property type="component" value="Unassembled WGS sequence"/>
</dbReference>
<dbReference type="EMBL" id="JARJLG010000005">
    <property type="protein sequence ID" value="KAJ7780729.1"/>
    <property type="molecule type" value="Genomic_DNA"/>
</dbReference>
<keyword evidence="2" id="KW-1185">Reference proteome</keyword>
<gene>
    <name evidence="1" type="ORF">DFH07DRAFT_765231</name>
</gene>
<sequence>MPPKASVSCINSAISVKLEESLRLPGTNKHKLCNRRTLNHHKWMVPLPPTLTAPRVVQATCVCVKTHAGLSSVTLIDPPGSPLDVLAQGTPPTPDSCGATMSTLGNTLVLSLFQNKVVRRVPQREGVAITEQHKSESADQIRNPTRLDNTIIATGGVGTHIGDGTVTGGENTGIDDDTNVNMSIGVSISVVTTIVASGPSLDGTPQMPPLVANDHLDQGDQGSDPNGDLVAAEPTTTVSHAEELVVLATARMGLYTTFQQLTFVPKSPLASITDEYHPADATFSEPEKLLLLPILLLTQLRHFGPPTLFFSTRSGHSMAIVNVCGPSVLKGQFMWSDDGEAEDAKVSPLVRMGDVKRLSQTNPSGCHQ</sequence>
<evidence type="ECO:0000313" key="1">
    <source>
        <dbReference type="EMBL" id="KAJ7780729.1"/>
    </source>
</evidence>
<name>A0AAD7NYM5_9AGAR</name>